<accession>A0A6G1ELX5</accession>
<evidence type="ECO:0000256" key="1">
    <source>
        <dbReference type="SAM" id="MobiDB-lite"/>
    </source>
</evidence>
<proteinExistence type="predicted"/>
<dbReference type="EMBL" id="SPHZ02000003">
    <property type="protein sequence ID" value="KAF0925542.1"/>
    <property type="molecule type" value="Genomic_DNA"/>
</dbReference>
<dbReference type="AlphaFoldDB" id="A0A6G1ELX5"/>
<protein>
    <submittedName>
        <fullName evidence="2">Uncharacterized protein</fullName>
    </submittedName>
</protein>
<name>A0A6G1ELX5_9ORYZ</name>
<gene>
    <name evidence="2" type="ORF">E2562_017153</name>
</gene>
<evidence type="ECO:0000313" key="3">
    <source>
        <dbReference type="Proteomes" id="UP000479710"/>
    </source>
</evidence>
<comment type="caution">
    <text evidence="2">The sequence shown here is derived from an EMBL/GenBank/DDBJ whole genome shotgun (WGS) entry which is preliminary data.</text>
</comment>
<reference evidence="2 3" key="1">
    <citation type="submission" date="2019-11" db="EMBL/GenBank/DDBJ databases">
        <title>Whole genome sequence of Oryza granulata.</title>
        <authorList>
            <person name="Li W."/>
        </authorList>
    </citation>
    <scope>NUCLEOTIDE SEQUENCE [LARGE SCALE GENOMIC DNA]</scope>
    <source>
        <strain evidence="3">cv. Menghai</strain>
        <tissue evidence="2">Leaf</tissue>
    </source>
</reference>
<keyword evidence="3" id="KW-1185">Reference proteome</keyword>
<sequence>MIDPIHPNLAYRISFHRLSSYFSNTCHLLLVSSPNHIALDPSLCHHLHLLPRFPRHCRSREAGVFVVWSNAEKAACTLALYEARAEDADGVARVGPEEAASCGVSSGASHKKRTRGYRKNDGDRIP</sequence>
<feature type="region of interest" description="Disordered" evidence="1">
    <location>
        <begin position="98"/>
        <end position="126"/>
    </location>
</feature>
<evidence type="ECO:0000313" key="2">
    <source>
        <dbReference type="EMBL" id="KAF0925542.1"/>
    </source>
</evidence>
<organism evidence="2 3">
    <name type="scientific">Oryza meyeriana var. granulata</name>
    <dbReference type="NCBI Taxonomy" id="110450"/>
    <lineage>
        <taxon>Eukaryota</taxon>
        <taxon>Viridiplantae</taxon>
        <taxon>Streptophyta</taxon>
        <taxon>Embryophyta</taxon>
        <taxon>Tracheophyta</taxon>
        <taxon>Spermatophyta</taxon>
        <taxon>Magnoliopsida</taxon>
        <taxon>Liliopsida</taxon>
        <taxon>Poales</taxon>
        <taxon>Poaceae</taxon>
        <taxon>BOP clade</taxon>
        <taxon>Oryzoideae</taxon>
        <taxon>Oryzeae</taxon>
        <taxon>Oryzinae</taxon>
        <taxon>Oryza</taxon>
        <taxon>Oryza meyeriana</taxon>
    </lineage>
</organism>
<dbReference type="Proteomes" id="UP000479710">
    <property type="component" value="Unassembled WGS sequence"/>
</dbReference>